<dbReference type="Gene3D" id="3.40.50.1820">
    <property type="entry name" value="alpha/beta hydrolase"/>
    <property type="match status" value="1"/>
</dbReference>
<feature type="domain" description="BD-FAE-like" evidence="6">
    <location>
        <begin position="560"/>
        <end position="671"/>
    </location>
</feature>
<dbReference type="Proteomes" id="UP000019377">
    <property type="component" value="Unassembled WGS sequence"/>
</dbReference>
<dbReference type="AlphaFoldDB" id="V5F0E0"/>
<feature type="region of interest" description="Disordered" evidence="4">
    <location>
        <begin position="16"/>
        <end position="44"/>
    </location>
</feature>
<reference evidence="8" key="1">
    <citation type="journal article" date="2013" name="Genome Announc.">
        <title>Draft genome sequence of Pseudozyma brasiliensis sp. nov. strain GHG001, a high producer of endo-1,4-xylanase isolated from an insect pest of sugarcane.</title>
        <authorList>
            <person name="Oliveira J.V.D.C."/>
            <person name="dos Santos R.A.C."/>
            <person name="Borges T.A."/>
            <person name="Riano-Pachon D.M."/>
            <person name="Goldman G.H."/>
        </authorList>
    </citation>
    <scope>NUCLEOTIDE SEQUENCE [LARGE SCALE GENOMIC DNA]</scope>
    <source>
        <strain evidence="8">GHG001</strain>
    </source>
</reference>
<evidence type="ECO:0000256" key="1">
    <source>
        <dbReference type="ARBA" id="ARBA00005641"/>
    </source>
</evidence>
<dbReference type="EMBL" id="KI545851">
    <property type="protein sequence ID" value="EST09758.1"/>
    <property type="molecule type" value="Genomic_DNA"/>
</dbReference>
<dbReference type="GO" id="GO:0005576">
    <property type="term" value="C:extracellular region"/>
    <property type="evidence" value="ECO:0007669"/>
    <property type="project" value="TreeGrafter"/>
</dbReference>
<keyword evidence="8" id="KW-1185">Reference proteome</keyword>
<keyword evidence="2" id="KW-0378">Hydrolase</keyword>
<dbReference type="SUPFAM" id="SSF53474">
    <property type="entry name" value="alpha/beta-Hydrolases"/>
    <property type="match status" value="1"/>
</dbReference>
<gene>
    <name evidence="7" type="ORF">PSEUBRA_SCAF1g00201</name>
</gene>
<dbReference type="STRING" id="1365824.V5F0E0"/>
<dbReference type="eggNOG" id="ENOG502QVVM">
    <property type="taxonomic scope" value="Eukaryota"/>
</dbReference>
<dbReference type="Gene3D" id="3.20.20.80">
    <property type="entry name" value="Glycosidases"/>
    <property type="match status" value="1"/>
</dbReference>
<evidence type="ECO:0008006" key="9">
    <source>
        <dbReference type="Google" id="ProtNLM"/>
    </source>
</evidence>
<evidence type="ECO:0000256" key="3">
    <source>
        <dbReference type="ARBA" id="ARBA00023295"/>
    </source>
</evidence>
<feature type="domain" description="Glycoside hydrolase family 5" evidence="5">
    <location>
        <begin position="100"/>
        <end position="372"/>
    </location>
</feature>
<dbReference type="InterPro" id="IPR001547">
    <property type="entry name" value="Glyco_hydro_5"/>
</dbReference>
<evidence type="ECO:0000259" key="5">
    <source>
        <dbReference type="Pfam" id="PF00150"/>
    </source>
</evidence>
<accession>V5F0E0</accession>
<keyword evidence="3" id="KW-0326">Glycosidase</keyword>
<dbReference type="InterPro" id="IPR050386">
    <property type="entry name" value="Glycosyl_hydrolase_5"/>
</dbReference>
<dbReference type="GO" id="GO:0005737">
    <property type="term" value="C:cytoplasm"/>
    <property type="evidence" value="ECO:0007669"/>
    <property type="project" value="UniProtKB-ARBA"/>
</dbReference>
<evidence type="ECO:0000259" key="6">
    <source>
        <dbReference type="Pfam" id="PF20434"/>
    </source>
</evidence>
<evidence type="ECO:0000313" key="8">
    <source>
        <dbReference type="Proteomes" id="UP000019377"/>
    </source>
</evidence>
<protein>
    <recommendedName>
        <fullName evidence="9">Glycoside hydrolase family 5 domain-containing protein</fullName>
    </recommendedName>
</protein>
<dbReference type="Pfam" id="PF00150">
    <property type="entry name" value="Cellulase"/>
    <property type="match status" value="1"/>
</dbReference>
<dbReference type="InterPro" id="IPR029058">
    <property type="entry name" value="AB_hydrolase_fold"/>
</dbReference>
<feature type="compositionally biased region" description="Low complexity" evidence="4">
    <location>
        <begin position="23"/>
        <end position="32"/>
    </location>
</feature>
<dbReference type="InterPro" id="IPR017853">
    <property type="entry name" value="GH"/>
</dbReference>
<dbReference type="PANTHER" id="PTHR31297:SF43">
    <property type="entry name" value="GLUCAN 1,3-BETA-GLUCOSIDASE 3"/>
    <property type="match status" value="1"/>
</dbReference>
<dbReference type="GO" id="GO:0046557">
    <property type="term" value="F:glucan endo-1,6-beta-glucosidase activity"/>
    <property type="evidence" value="ECO:0007669"/>
    <property type="project" value="TreeGrafter"/>
</dbReference>
<dbReference type="PANTHER" id="PTHR31297">
    <property type="entry name" value="GLUCAN ENDO-1,6-BETA-GLUCOSIDASE B"/>
    <property type="match status" value="1"/>
</dbReference>
<sequence>MKKFLGKVQDKFDAAAAGRFDQAGSSAPANSQAPPPTSVDAPPTRRDIYLHRKQRGVNLGSWFSLEGWLTPSLFQKAKEPKGSELDVVAGMDPNEAKSMLENHWDNFINDGDLQWMVDHGINTVRIPVGYFHFLAGHPNEQIRSLLQGTDYEKFGFIYQGAYSRIQRAIESAAGRNVGVLVDLHGAPGGQNADGHCGVSGGKASLWNSSNDQRKTVEILKAMAYEYSRFENVVGLELINEPKNSGKLQGFYDDAIAQIRSVSPEAASLPLYLGDAWDTNHYTGYVGQRAAANNFLVTDYHLYRCFTPQDHSTRCEDHARKLHPGTSPNPTNTDGCGETAGWLKSMSHRCGGSLIIGEWSAALNPSSLHHLGGEDQQRPAKAEYAHNQWKSYDKFCAGYFFWTLKKEGAPDTGWGFYSAVERGVLPQHLDPHRGQRKSVQEIEGARQGAQEGALSSHAGYWDQQKGGPYEHWRFAEGFYLAWADSLEFMKADESNEIGFVGQWQKTRTAAHAQAKGQGSKFVWEFEHGYLQGLLAFNMSTTPSPPQTLDYVSGSSDPEQQLDLYLPASHSASSLIVFIHGGAWRTGSRKDHVDLANYFCSKGKAVAVVDYRLSIKEENTGEVKNLHPVHAQDVNAALSFLHARKDVPQKDWIVVGHSIGAWLTLAAIVDGESRQGNAEYPRPMPQPDSGARGCIKTCVLVDGIFSVSKLLQEYPDYESFVAQAFLPQPGPSKYDVVSCETWPLALEGKDLHVWHSRDDELLSFRQSIDVILHLDKQLTDASAEKGTQVTIPQDGLASTTTVNGEKKSIASVYGSVKIRNSTRLHADLTSLRGAHDDLLHTETFWDLILNL</sequence>
<comment type="similarity">
    <text evidence="1">Belongs to the glycosyl hydrolase 5 (cellulase A) family.</text>
</comment>
<dbReference type="InterPro" id="IPR049492">
    <property type="entry name" value="BD-FAE-like_dom"/>
</dbReference>
<organism evidence="7 8">
    <name type="scientific">Kalmanozyma brasiliensis (strain GHG001)</name>
    <name type="common">Yeast</name>
    <name type="synonym">Pseudozyma brasiliensis</name>
    <dbReference type="NCBI Taxonomy" id="1365824"/>
    <lineage>
        <taxon>Eukaryota</taxon>
        <taxon>Fungi</taxon>
        <taxon>Dikarya</taxon>
        <taxon>Basidiomycota</taxon>
        <taxon>Ustilaginomycotina</taxon>
        <taxon>Ustilaginomycetes</taxon>
        <taxon>Ustilaginales</taxon>
        <taxon>Ustilaginaceae</taxon>
        <taxon>Kalmanozyma</taxon>
    </lineage>
</organism>
<evidence type="ECO:0000313" key="7">
    <source>
        <dbReference type="EMBL" id="EST09758.1"/>
    </source>
</evidence>
<dbReference type="GeneID" id="27418392"/>
<dbReference type="OrthoDB" id="6495301at2759"/>
<evidence type="ECO:0000256" key="2">
    <source>
        <dbReference type="ARBA" id="ARBA00022801"/>
    </source>
</evidence>
<dbReference type="GO" id="GO:0009251">
    <property type="term" value="P:glucan catabolic process"/>
    <property type="evidence" value="ECO:0007669"/>
    <property type="project" value="TreeGrafter"/>
</dbReference>
<dbReference type="HOGENOM" id="CLU_342304_0_0_1"/>
<dbReference type="FunFam" id="3.20.20.80:FF:000100">
    <property type="entry name" value="Glycoside hydrolase superfamily"/>
    <property type="match status" value="1"/>
</dbReference>
<proteinExistence type="inferred from homology"/>
<dbReference type="OMA" id="CETWPLA"/>
<evidence type="ECO:0000256" key="4">
    <source>
        <dbReference type="SAM" id="MobiDB-lite"/>
    </source>
</evidence>
<dbReference type="Pfam" id="PF20434">
    <property type="entry name" value="BD-FAE"/>
    <property type="match status" value="1"/>
</dbReference>
<name>V5F0E0_KALBG</name>
<dbReference type="GO" id="GO:0009986">
    <property type="term" value="C:cell surface"/>
    <property type="evidence" value="ECO:0007669"/>
    <property type="project" value="TreeGrafter"/>
</dbReference>
<dbReference type="SUPFAM" id="SSF51445">
    <property type="entry name" value="(Trans)glycosidases"/>
    <property type="match status" value="1"/>
</dbReference>